<dbReference type="InterPro" id="IPR036568">
    <property type="entry name" value="GGCT-like_sf"/>
</dbReference>
<dbReference type="AlphaFoldDB" id="C8VN11"/>
<evidence type="ECO:0000256" key="4">
    <source>
        <dbReference type="SAM" id="MobiDB-lite"/>
    </source>
</evidence>
<dbReference type="HOGENOM" id="CLU_571104_0_0_1"/>
<dbReference type="eggNOG" id="ENOG502S3WQ">
    <property type="taxonomic scope" value="Eukaryota"/>
</dbReference>
<dbReference type="PANTHER" id="PTHR12935:SF0">
    <property type="entry name" value="GAMMA-GLUTAMYLCYCLOTRANSFERASE"/>
    <property type="match status" value="1"/>
</dbReference>
<feature type="active site" description="Proton acceptor" evidence="3">
    <location>
        <position position="87"/>
    </location>
</feature>
<evidence type="ECO:0000259" key="5">
    <source>
        <dbReference type="Pfam" id="PF06094"/>
    </source>
</evidence>
<sequence>MPTTSRHKHRIYFAYGINMHLKQMAKRCPNTRYLGVAKLSGYRWQINERGYANVIEASAESRASPTTVQGLCYLIGAEDELKLDRVEGVPTAYQKRVLRVELVLAKSSLVGRDVSEIASFSGEELKAGSGRGEAEVVEALAYVSKDYIKDGPPKGEYVARMRLGLRDALELGMSKEYARVIERVVAVGMRGAGAGGMGRPPATSPRPRPQPSRTAAPRASPPTSPASASYYYFAFGSNMQLAQMADRCPGSKVFAKGILPGYRWHINERGVANIVATATQDGNDNAVQGILFTVTPKDVKTLDKKEGIAKGYYEKIVLRVKVEPLAISGLKGVKTVVAAGKLASNSQAEAREPRKHRHGQDQHGQRAEVAGVREVEALVYLSSQYKKDGRVRAEYVGRMQLAMADALKLGVDEAYLRASLHSCILGVDEAAVSAHGKRDFIVRQPAGDASGAAQTSGSPKDRRIIERVPAGTGYQAAA</sequence>
<reference evidence="7" key="2">
    <citation type="journal article" date="2009" name="Fungal Genet. Biol.">
        <title>The 2008 update of the Aspergillus nidulans genome annotation: a community effort.</title>
        <authorList>
            <person name="Wortman J.R."/>
            <person name="Gilsenan J.M."/>
            <person name="Joardar V."/>
            <person name="Deegan J."/>
            <person name="Clutterbuck J."/>
            <person name="Andersen M.R."/>
            <person name="Archer D."/>
            <person name="Bencina M."/>
            <person name="Braus G."/>
            <person name="Coutinho P."/>
            <person name="von Dohren H."/>
            <person name="Doonan J."/>
            <person name="Driessen A.J."/>
            <person name="Durek P."/>
            <person name="Espeso E."/>
            <person name="Fekete E."/>
            <person name="Flipphi M."/>
            <person name="Estrada C.G."/>
            <person name="Geysens S."/>
            <person name="Goldman G."/>
            <person name="de Groot P.W."/>
            <person name="Hansen K."/>
            <person name="Harris S.D."/>
            <person name="Heinekamp T."/>
            <person name="Helmstaedt K."/>
            <person name="Henrissat B."/>
            <person name="Hofmann G."/>
            <person name="Homan T."/>
            <person name="Horio T."/>
            <person name="Horiuchi H."/>
            <person name="James S."/>
            <person name="Jones M."/>
            <person name="Karaffa L."/>
            <person name="Karanyi Z."/>
            <person name="Kato M."/>
            <person name="Keller N."/>
            <person name="Kelly D.E."/>
            <person name="Kiel J.A."/>
            <person name="Kim J.M."/>
            <person name="van der Klei I.J."/>
            <person name="Klis F.M."/>
            <person name="Kovalchuk A."/>
            <person name="Krasevec N."/>
            <person name="Kubicek C.P."/>
            <person name="Liu B."/>
            <person name="Maccabe A."/>
            <person name="Meyer V."/>
            <person name="Mirabito P."/>
            <person name="Miskei M."/>
            <person name="Mos M."/>
            <person name="Mullins J."/>
            <person name="Nelson D.R."/>
            <person name="Nielsen J."/>
            <person name="Oakley B.R."/>
            <person name="Osmani S.A."/>
            <person name="Pakula T."/>
            <person name="Paszewski A."/>
            <person name="Paulsen I."/>
            <person name="Pilsyk S."/>
            <person name="Pocsi I."/>
            <person name="Punt P.J."/>
            <person name="Ram A.F."/>
            <person name="Ren Q."/>
            <person name="Robellet X."/>
            <person name="Robson G."/>
            <person name="Seiboth B."/>
            <person name="van Solingen P."/>
            <person name="Specht T."/>
            <person name="Sun J."/>
            <person name="Taheri-Talesh N."/>
            <person name="Takeshita N."/>
            <person name="Ussery D."/>
            <person name="vanKuyk P.A."/>
            <person name="Visser H."/>
            <person name="van de Vondervoort P.J."/>
            <person name="de Vries R.P."/>
            <person name="Walton J."/>
            <person name="Xiang X."/>
            <person name="Xiong Y."/>
            <person name="Zeng A.P."/>
            <person name="Brandt B.W."/>
            <person name="Cornell M.J."/>
            <person name="van den Hondel C.A."/>
            <person name="Visser J."/>
            <person name="Oliver S.G."/>
            <person name="Turner G."/>
        </authorList>
    </citation>
    <scope>GENOME REANNOTATION</scope>
    <source>
        <strain evidence="7">FGSC A4 / ATCC 38163 / CBS 112.46 / NRRL 194 / M139</strain>
    </source>
</reference>
<dbReference type="KEGG" id="ani:ANIA_10218"/>
<feature type="region of interest" description="Disordered" evidence="4">
    <location>
        <begin position="344"/>
        <end position="368"/>
    </location>
</feature>
<keyword evidence="7" id="KW-1185">Reference proteome</keyword>
<proteinExistence type="predicted"/>
<feature type="domain" description="Gamma-glutamylcyclotransferase AIG2-like" evidence="5">
    <location>
        <begin position="232"/>
        <end position="322"/>
    </location>
</feature>
<dbReference type="EC" id="4.3.2.9" evidence="1"/>
<dbReference type="InterPro" id="IPR009288">
    <property type="entry name" value="AIG2-like_dom"/>
</dbReference>
<evidence type="ECO:0000313" key="7">
    <source>
        <dbReference type="Proteomes" id="UP000000560"/>
    </source>
</evidence>
<dbReference type="STRING" id="227321.C8VN11"/>
<feature type="region of interest" description="Disordered" evidence="4">
    <location>
        <begin position="445"/>
        <end position="478"/>
    </location>
</feature>
<protein>
    <recommendedName>
        <fullName evidence="1">gamma-glutamylcyclotransferase</fullName>
        <ecNumber evidence="1">4.3.2.9</ecNumber>
    </recommendedName>
</protein>
<reference evidence="7" key="1">
    <citation type="journal article" date="2005" name="Nature">
        <title>Sequencing of Aspergillus nidulans and comparative analysis with A. fumigatus and A. oryzae.</title>
        <authorList>
            <person name="Galagan J.E."/>
            <person name="Calvo S.E."/>
            <person name="Cuomo C."/>
            <person name="Ma L.J."/>
            <person name="Wortman J.R."/>
            <person name="Batzoglou S."/>
            <person name="Lee S.I."/>
            <person name="Basturkmen M."/>
            <person name="Spevak C.C."/>
            <person name="Clutterbuck J."/>
            <person name="Kapitonov V."/>
            <person name="Jurka J."/>
            <person name="Scazzocchio C."/>
            <person name="Farman M."/>
            <person name="Butler J."/>
            <person name="Purcell S."/>
            <person name="Harris S."/>
            <person name="Braus G.H."/>
            <person name="Draht O."/>
            <person name="Busch S."/>
            <person name="D'Enfert C."/>
            <person name="Bouchier C."/>
            <person name="Goldman G.H."/>
            <person name="Bell-Pedersen D."/>
            <person name="Griffiths-Jones S."/>
            <person name="Doonan J.H."/>
            <person name="Yu J."/>
            <person name="Vienken K."/>
            <person name="Pain A."/>
            <person name="Freitag M."/>
            <person name="Selker E.U."/>
            <person name="Archer D.B."/>
            <person name="Penalva M.A."/>
            <person name="Oakley B.R."/>
            <person name="Momany M."/>
            <person name="Tanaka T."/>
            <person name="Kumagai T."/>
            <person name="Asai K."/>
            <person name="Machida M."/>
            <person name="Nierman W.C."/>
            <person name="Denning D.W."/>
            <person name="Caddick M."/>
            <person name="Hynes M."/>
            <person name="Paoletti M."/>
            <person name="Fischer R."/>
            <person name="Miller B."/>
            <person name="Dyer P."/>
            <person name="Sachs M.S."/>
            <person name="Osmani S.A."/>
            <person name="Birren B.W."/>
        </authorList>
    </citation>
    <scope>NUCLEOTIDE SEQUENCE [LARGE SCALE GENOMIC DNA]</scope>
    <source>
        <strain evidence="7">FGSC A4 / ATCC 38163 / CBS 112.46 / NRRL 194 / M139</strain>
    </source>
</reference>
<organism evidence="6 7">
    <name type="scientific">Emericella nidulans (strain FGSC A4 / ATCC 38163 / CBS 112.46 / NRRL 194 / M139)</name>
    <name type="common">Aspergillus nidulans</name>
    <dbReference type="NCBI Taxonomy" id="227321"/>
    <lineage>
        <taxon>Eukaryota</taxon>
        <taxon>Fungi</taxon>
        <taxon>Dikarya</taxon>
        <taxon>Ascomycota</taxon>
        <taxon>Pezizomycotina</taxon>
        <taxon>Eurotiomycetes</taxon>
        <taxon>Eurotiomycetidae</taxon>
        <taxon>Eurotiales</taxon>
        <taxon>Aspergillaceae</taxon>
        <taxon>Aspergillus</taxon>
        <taxon>Aspergillus subgen. Nidulantes</taxon>
    </lineage>
</organism>
<dbReference type="InterPro" id="IPR013024">
    <property type="entry name" value="GGCT-like"/>
</dbReference>
<feature type="region of interest" description="Disordered" evidence="4">
    <location>
        <begin position="192"/>
        <end position="224"/>
    </location>
</feature>
<name>C8VN11_EMENI</name>
<gene>
    <name evidence="6" type="ORF">ANIA_10218</name>
</gene>
<dbReference type="GeneID" id="74896277"/>
<keyword evidence="2" id="KW-0456">Lyase</keyword>
<dbReference type="EMBL" id="BN001307">
    <property type="protein sequence ID" value="CBF85132.1"/>
    <property type="molecule type" value="Genomic_DNA"/>
</dbReference>
<evidence type="ECO:0000256" key="2">
    <source>
        <dbReference type="ARBA" id="ARBA00023239"/>
    </source>
</evidence>
<dbReference type="CDD" id="cd06661">
    <property type="entry name" value="GGCT_like"/>
    <property type="match status" value="2"/>
</dbReference>
<dbReference type="OrthoDB" id="2924818at2759"/>
<feature type="compositionally biased region" description="Basic and acidic residues" evidence="4">
    <location>
        <begin position="359"/>
        <end position="368"/>
    </location>
</feature>
<dbReference type="InterPro" id="IPR017939">
    <property type="entry name" value="G-Glutamylcylcotransferase"/>
</dbReference>
<feature type="domain" description="Gamma-glutamylcyclotransferase AIG2-like" evidence="5">
    <location>
        <begin position="12"/>
        <end position="102"/>
    </location>
</feature>
<accession>C8VN11</accession>
<dbReference type="Gene3D" id="3.10.490.10">
    <property type="entry name" value="Gamma-glutamyl cyclotransferase-like"/>
    <property type="match status" value="2"/>
</dbReference>
<evidence type="ECO:0000256" key="3">
    <source>
        <dbReference type="PIRSR" id="PIRSR617939-1"/>
    </source>
</evidence>
<dbReference type="PANTHER" id="PTHR12935">
    <property type="entry name" value="GAMMA-GLUTAMYLCYCLOTRANSFERASE"/>
    <property type="match status" value="1"/>
</dbReference>
<dbReference type="InParanoid" id="C8VN11"/>
<dbReference type="SUPFAM" id="SSF110857">
    <property type="entry name" value="Gamma-glutamyl cyclotransferase-like"/>
    <property type="match status" value="2"/>
</dbReference>
<dbReference type="RefSeq" id="XP_050468687.1">
    <property type="nucleotide sequence ID" value="XM_050612812.1"/>
</dbReference>
<dbReference type="GO" id="GO:0003839">
    <property type="term" value="F:gamma-glutamylcyclotransferase activity"/>
    <property type="evidence" value="ECO:0000318"/>
    <property type="project" value="GO_Central"/>
</dbReference>
<dbReference type="Pfam" id="PF06094">
    <property type="entry name" value="GGACT"/>
    <property type="match status" value="2"/>
</dbReference>
<dbReference type="VEuPathDB" id="FungiDB:AN10218"/>
<evidence type="ECO:0000256" key="1">
    <source>
        <dbReference type="ARBA" id="ARBA00012346"/>
    </source>
</evidence>
<evidence type="ECO:0000313" key="6">
    <source>
        <dbReference type="EMBL" id="CBF85132.1"/>
    </source>
</evidence>
<dbReference type="Proteomes" id="UP000000560">
    <property type="component" value="Chromosome VII"/>
</dbReference>